<dbReference type="OrthoDB" id="10453765at2759"/>
<name>A0A0P1BIQ5_9BASI</name>
<proteinExistence type="predicted"/>
<dbReference type="Proteomes" id="UP000054845">
    <property type="component" value="Unassembled WGS sequence"/>
</dbReference>
<dbReference type="AlphaFoldDB" id="A0A0P1BIQ5"/>
<protein>
    <submittedName>
        <fullName evidence="1">Uncharacterized protein</fullName>
    </submittedName>
</protein>
<dbReference type="EMBL" id="CCYA01000278">
    <property type="protein sequence ID" value="CEH16005.1"/>
    <property type="molecule type" value="Genomic_DNA"/>
</dbReference>
<sequence length="122" mass="13477">MLQIPSTSQEFPLDLSNEWASPTETTMSDVQVARARMASLGLTAMEPFFAASPRHSTLLAEQIWALTKSGEKKPLSATPSKVSWERELCLLHLKAETNLVQEKLCIIKDLFFSSATISALPI</sequence>
<evidence type="ECO:0000313" key="2">
    <source>
        <dbReference type="Proteomes" id="UP000054845"/>
    </source>
</evidence>
<keyword evidence="2" id="KW-1185">Reference proteome</keyword>
<evidence type="ECO:0000313" key="1">
    <source>
        <dbReference type="EMBL" id="CEH16005.1"/>
    </source>
</evidence>
<accession>A0A0P1BIQ5</accession>
<organism evidence="1 2">
    <name type="scientific">Ceraceosorus bombacis</name>
    <dbReference type="NCBI Taxonomy" id="401625"/>
    <lineage>
        <taxon>Eukaryota</taxon>
        <taxon>Fungi</taxon>
        <taxon>Dikarya</taxon>
        <taxon>Basidiomycota</taxon>
        <taxon>Ustilaginomycotina</taxon>
        <taxon>Exobasidiomycetes</taxon>
        <taxon>Ceraceosorales</taxon>
        <taxon>Ceraceosoraceae</taxon>
        <taxon>Ceraceosorus</taxon>
    </lineage>
</organism>
<reference evidence="2" key="1">
    <citation type="submission" date="2014-09" db="EMBL/GenBank/DDBJ databases">
        <authorList>
            <person name="Sharma Rahul"/>
            <person name="Thines Marco"/>
        </authorList>
    </citation>
    <scope>NUCLEOTIDE SEQUENCE [LARGE SCALE GENOMIC DNA]</scope>
</reference>